<dbReference type="InterPro" id="IPR005135">
    <property type="entry name" value="Endo/exonuclease/phosphatase"/>
</dbReference>
<comment type="caution">
    <text evidence="2">The sequence shown here is derived from an EMBL/GenBank/DDBJ whole genome shotgun (WGS) entry which is preliminary data.</text>
</comment>
<reference evidence="2 3" key="1">
    <citation type="submission" date="2024-06" db="EMBL/GenBank/DDBJ databases">
        <title>A chromosome-level genome assembly of beet webworm, Loxostege sticticalis.</title>
        <authorList>
            <person name="Zhang Y."/>
        </authorList>
    </citation>
    <scope>NUCLEOTIDE SEQUENCE [LARGE SCALE GENOMIC DNA]</scope>
    <source>
        <strain evidence="2">AQ026</strain>
        <tissue evidence="2">Whole body</tissue>
    </source>
</reference>
<dbReference type="Gene3D" id="3.60.10.10">
    <property type="entry name" value="Endonuclease/exonuclease/phosphatase"/>
    <property type="match status" value="1"/>
</dbReference>
<name>A0ABR3HE90_LOXSC</name>
<protein>
    <recommendedName>
        <fullName evidence="1">Endonuclease/exonuclease/phosphatase domain-containing protein</fullName>
    </recommendedName>
</protein>
<dbReference type="PANTHER" id="PTHR33395:SF22">
    <property type="entry name" value="REVERSE TRANSCRIPTASE DOMAIN-CONTAINING PROTEIN"/>
    <property type="match status" value="1"/>
</dbReference>
<evidence type="ECO:0000313" key="2">
    <source>
        <dbReference type="EMBL" id="KAL0868742.1"/>
    </source>
</evidence>
<evidence type="ECO:0000259" key="1">
    <source>
        <dbReference type="Pfam" id="PF14529"/>
    </source>
</evidence>
<sequence length="545" mass="62844">MKTKLNDIKLASLSNSYDIIVATETWLDDTVLENELFDTRYNVYRRDRSSTCLAGKGGGGVLIAVSKSLSSKRVNHFESIYEDLWVSVNAKVHGKVVEYLFCAVYLPPPVKPNVLEIFLENCNVVMQSSCNRTVILGDFNLGFIDWVMDNQNIKMIPSNYSSTLGYQLIDFLSLNNLSQFNSVKNKKSRILDLALSNSNDLHVTESQCQMSKLDSHHPALEINMNVSTDPLLLKNKTFATHNFKKADYSTVNLKLSQIDWDSELDHMRDVDAMVSKFYDIINKIIVETVPKTNVRNLKYPIWFTRNLIKIIKEKERIQLKICNRRVKTAIANCYSAYVKEIEYSQVSIFADDLKLYKCIKDWADVSLLQADLDTISEWCVRNKMKLNPLKCNHIKFTRKKNIVESCYSISGQIVEESTKIRDLGVLLDDKLNFIEHIDNIITRSWKMLGFVKRVCKDFKNIHTLKIIYNALIRSNLEYASTIWNPIYEVHSLRIERIQKNFTRHLAYKSRDCPRTADYDGLGKLVGCNKENVGSIFVKSRNSRIT</sequence>
<proteinExistence type="predicted"/>
<evidence type="ECO:0000313" key="3">
    <source>
        <dbReference type="Proteomes" id="UP001549920"/>
    </source>
</evidence>
<dbReference type="SUPFAM" id="SSF56219">
    <property type="entry name" value="DNase I-like"/>
    <property type="match status" value="1"/>
</dbReference>
<dbReference type="EMBL" id="JBEUOH010000021">
    <property type="protein sequence ID" value="KAL0868742.1"/>
    <property type="molecule type" value="Genomic_DNA"/>
</dbReference>
<keyword evidence="3" id="KW-1185">Reference proteome</keyword>
<feature type="domain" description="Endonuclease/exonuclease/phosphatase" evidence="1">
    <location>
        <begin position="100"/>
        <end position="219"/>
    </location>
</feature>
<accession>A0ABR3HE90</accession>
<dbReference type="Pfam" id="PF14529">
    <property type="entry name" value="Exo_endo_phos_2"/>
    <property type="match status" value="1"/>
</dbReference>
<dbReference type="Proteomes" id="UP001549920">
    <property type="component" value="Unassembled WGS sequence"/>
</dbReference>
<organism evidence="2 3">
    <name type="scientific">Loxostege sticticalis</name>
    <name type="common">Beet webworm moth</name>
    <dbReference type="NCBI Taxonomy" id="481309"/>
    <lineage>
        <taxon>Eukaryota</taxon>
        <taxon>Metazoa</taxon>
        <taxon>Ecdysozoa</taxon>
        <taxon>Arthropoda</taxon>
        <taxon>Hexapoda</taxon>
        <taxon>Insecta</taxon>
        <taxon>Pterygota</taxon>
        <taxon>Neoptera</taxon>
        <taxon>Endopterygota</taxon>
        <taxon>Lepidoptera</taxon>
        <taxon>Glossata</taxon>
        <taxon>Ditrysia</taxon>
        <taxon>Pyraloidea</taxon>
        <taxon>Crambidae</taxon>
        <taxon>Pyraustinae</taxon>
        <taxon>Loxostege</taxon>
    </lineage>
</organism>
<dbReference type="PANTHER" id="PTHR33395">
    <property type="entry name" value="TRANSCRIPTASE, PUTATIVE-RELATED-RELATED"/>
    <property type="match status" value="1"/>
</dbReference>
<gene>
    <name evidence="2" type="ORF">ABMA27_008177</name>
</gene>
<dbReference type="InterPro" id="IPR036691">
    <property type="entry name" value="Endo/exonu/phosph_ase_sf"/>
</dbReference>